<evidence type="ECO:0000256" key="4">
    <source>
        <dbReference type="ARBA" id="ARBA00022605"/>
    </source>
</evidence>
<accession>A0A1G6NAX8</accession>
<dbReference type="GO" id="GO:0008652">
    <property type="term" value="P:amino acid biosynthetic process"/>
    <property type="evidence" value="ECO:0007669"/>
    <property type="project" value="UniProtKB-KW"/>
</dbReference>
<protein>
    <recommendedName>
        <fullName evidence="8">Phospho-2-dehydro-3-deoxyheptonate aldolase</fullName>
        <ecNumber evidence="8">2.5.1.54</ecNumber>
    </recommendedName>
</protein>
<comment type="similarity">
    <text evidence="3 8">Belongs to the class-I DAHP synthase family.</text>
</comment>
<gene>
    <name evidence="10" type="ORF">SAMN05216576_10539</name>
</gene>
<dbReference type="PANTHER" id="PTHR21225">
    <property type="entry name" value="PHOSPHO-2-DEHYDRO-3-DEOXYHEPTONATE ALDOLASE DAHP SYNTHETASE"/>
    <property type="match status" value="1"/>
</dbReference>
<evidence type="ECO:0000313" key="11">
    <source>
        <dbReference type="Proteomes" id="UP000199467"/>
    </source>
</evidence>
<keyword evidence="5 8" id="KW-0808">Transferase</keyword>
<sequence>MNASVSAQLASTVTTIARRSAQPLPSPAVLRQRLPLSATLAERIAADRDAIRAVLDGRDSRLLVVVGPCSLHDHTSALEYAERLAELAPQVDDQLLLVMRAYVEKPRTTVGWKGLLYDPHLDGSGDMAEGLRQSRQLMLDILARGLPLATELLQPMAAGYFDDLLGWAAIGARTSESQVHREMVSGLDLPVGFKNGTDGSVGIACDAMRSAAHPHQHFGIDDLGHPALLHTAGNPDTHLVLRGGHGAPNHDAASVAAAREALQRQGIAPRIMVDCSHANSGKDPLRQPAVLDSVIDQRLAGDASLRGVMLESHLFDGCQALSGELRYGVSITDGCLGWEGTEAALRQAAERLRG</sequence>
<evidence type="ECO:0000259" key="9">
    <source>
        <dbReference type="Pfam" id="PF00793"/>
    </source>
</evidence>
<dbReference type="FunFam" id="3.20.20.70:FF:000005">
    <property type="entry name" value="Phospho-2-dehydro-3-deoxyheptonate aldolase"/>
    <property type="match status" value="1"/>
</dbReference>
<comment type="pathway">
    <text evidence="2 8">Metabolic intermediate biosynthesis; chorismate biosynthesis; chorismate from D-erythrose 4-phosphate and phosphoenolpyruvate: step 1/7.</text>
</comment>
<evidence type="ECO:0000256" key="7">
    <source>
        <dbReference type="ARBA" id="ARBA00047508"/>
    </source>
</evidence>
<dbReference type="NCBIfam" id="TIGR00034">
    <property type="entry name" value="aroFGH"/>
    <property type="match status" value="1"/>
</dbReference>
<reference evidence="11" key="1">
    <citation type="submission" date="2016-10" db="EMBL/GenBank/DDBJ databases">
        <authorList>
            <person name="Varghese N."/>
            <person name="Submissions S."/>
        </authorList>
    </citation>
    <scope>NUCLEOTIDE SEQUENCE [LARGE SCALE GENOMIC DNA]</scope>
    <source>
        <strain evidence="11">DSM 26382</strain>
    </source>
</reference>
<keyword evidence="6 8" id="KW-0057">Aromatic amino acid biosynthesis</keyword>
<evidence type="ECO:0000256" key="8">
    <source>
        <dbReference type="PIRNR" id="PIRNR001361"/>
    </source>
</evidence>
<dbReference type="GO" id="GO:0003849">
    <property type="term" value="F:3-deoxy-7-phosphoheptulonate synthase activity"/>
    <property type="evidence" value="ECO:0007669"/>
    <property type="project" value="UniProtKB-EC"/>
</dbReference>
<dbReference type="GO" id="GO:0009423">
    <property type="term" value="P:chorismate biosynthetic process"/>
    <property type="evidence" value="ECO:0007669"/>
    <property type="project" value="UniProtKB-UniPathway"/>
</dbReference>
<dbReference type="NCBIfam" id="NF009395">
    <property type="entry name" value="PRK12755.1"/>
    <property type="match status" value="1"/>
</dbReference>
<evidence type="ECO:0000256" key="3">
    <source>
        <dbReference type="ARBA" id="ARBA00007985"/>
    </source>
</evidence>
<feature type="domain" description="DAHP synthetase I/KDSA" evidence="9">
    <location>
        <begin position="53"/>
        <end position="344"/>
    </location>
</feature>
<dbReference type="Proteomes" id="UP000199467">
    <property type="component" value="Unassembled WGS sequence"/>
</dbReference>
<dbReference type="EC" id="2.5.1.54" evidence="8"/>
<keyword evidence="4 8" id="KW-0028">Amino-acid biosynthesis</keyword>
<name>A0A1G6NAX8_9GAMM</name>
<dbReference type="GO" id="GO:0042802">
    <property type="term" value="F:identical protein binding"/>
    <property type="evidence" value="ECO:0007669"/>
    <property type="project" value="UniProtKB-ARBA"/>
</dbReference>
<evidence type="ECO:0000256" key="5">
    <source>
        <dbReference type="ARBA" id="ARBA00022679"/>
    </source>
</evidence>
<dbReference type="RefSeq" id="WP_017679026.1">
    <property type="nucleotide sequence ID" value="NZ_FMZQ01000005.1"/>
</dbReference>
<dbReference type="Pfam" id="PF00793">
    <property type="entry name" value="DAHP_synth_1"/>
    <property type="match status" value="1"/>
</dbReference>
<evidence type="ECO:0000256" key="2">
    <source>
        <dbReference type="ARBA" id="ARBA00004688"/>
    </source>
</evidence>
<dbReference type="Gene3D" id="3.20.20.70">
    <property type="entry name" value="Aldolase class I"/>
    <property type="match status" value="1"/>
</dbReference>
<proteinExistence type="inferred from homology"/>
<evidence type="ECO:0000256" key="1">
    <source>
        <dbReference type="ARBA" id="ARBA00003726"/>
    </source>
</evidence>
<dbReference type="AlphaFoldDB" id="A0A1G6NAX8"/>
<evidence type="ECO:0000256" key="6">
    <source>
        <dbReference type="ARBA" id="ARBA00023141"/>
    </source>
</evidence>
<keyword evidence="11" id="KW-1185">Reference proteome</keyword>
<dbReference type="SUPFAM" id="SSF51569">
    <property type="entry name" value="Aldolase"/>
    <property type="match status" value="1"/>
</dbReference>
<dbReference type="PIRSF" id="PIRSF001361">
    <property type="entry name" value="DAHP_synthase"/>
    <property type="match status" value="1"/>
</dbReference>
<comment type="catalytic activity">
    <reaction evidence="7 8">
        <text>D-erythrose 4-phosphate + phosphoenolpyruvate + H2O = 7-phospho-2-dehydro-3-deoxy-D-arabino-heptonate + phosphate</text>
        <dbReference type="Rhea" id="RHEA:14717"/>
        <dbReference type="ChEBI" id="CHEBI:15377"/>
        <dbReference type="ChEBI" id="CHEBI:16897"/>
        <dbReference type="ChEBI" id="CHEBI:43474"/>
        <dbReference type="ChEBI" id="CHEBI:58394"/>
        <dbReference type="ChEBI" id="CHEBI:58702"/>
        <dbReference type="EC" id="2.5.1.54"/>
    </reaction>
</comment>
<dbReference type="PANTHER" id="PTHR21225:SF12">
    <property type="entry name" value="PHOSPHO-2-DEHYDRO-3-DEOXYHEPTONATE ALDOLASE, TYROSINE-INHIBITED"/>
    <property type="match status" value="1"/>
</dbReference>
<evidence type="ECO:0000313" key="10">
    <source>
        <dbReference type="EMBL" id="SDC65019.1"/>
    </source>
</evidence>
<dbReference type="InterPro" id="IPR006219">
    <property type="entry name" value="DAHP_synth_1"/>
</dbReference>
<dbReference type="InterPro" id="IPR013785">
    <property type="entry name" value="Aldolase_TIM"/>
</dbReference>
<dbReference type="UniPathway" id="UPA00053">
    <property type="reaction ID" value="UER00084"/>
</dbReference>
<dbReference type="EMBL" id="FMZQ01000005">
    <property type="protein sequence ID" value="SDC65019.1"/>
    <property type="molecule type" value="Genomic_DNA"/>
</dbReference>
<dbReference type="GO" id="GO:0005737">
    <property type="term" value="C:cytoplasm"/>
    <property type="evidence" value="ECO:0007669"/>
    <property type="project" value="TreeGrafter"/>
</dbReference>
<dbReference type="GO" id="GO:0009073">
    <property type="term" value="P:aromatic amino acid family biosynthetic process"/>
    <property type="evidence" value="ECO:0007669"/>
    <property type="project" value="UniProtKB-KW"/>
</dbReference>
<organism evidence="10 11">
    <name type="scientific">Ectopseudomonas chengduensis</name>
    <dbReference type="NCBI Taxonomy" id="489632"/>
    <lineage>
        <taxon>Bacteria</taxon>
        <taxon>Pseudomonadati</taxon>
        <taxon>Pseudomonadota</taxon>
        <taxon>Gammaproteobacteria</taxon>
        <taxon>Pseudomonadales</taxon>
        <taxon>Pseudomonadaceae</taxon>
        <taxon>Ectopseudomonas</taxon>
    </lineage>
</organism>
<comment type="function">
    <text evidence="1 8">Stereospecific condensation of phosphoenolpyruvate (PEP) and D-erythrose-4-phosphate (E4P) giving rise to 3-deoxy-D-arabino-heptulosonate-7-phosphate (DAHP).</text>
</comment>
<dbReference type="InterPro" id="IPR006218">
    <property type="entry name" value="DAHP1/KDSA"/>
</dbReference>